<dbReference type="InterPro" id="IPR029164">
    <property type="entry name" value="PIG-Y"/>
</dbReference>
<protein>
    <submittedName>
        <fullName evidence="3">Uncharacterized protein</fullName>
    </submittedName>
</protein>
<evidence type="ECO:0000256" key="2">
    <source>
        <dbReference type="SAM" id="Phobius"/>
    </source>
</evidence>
<sequence>MNTSTNTKSANSANDSILLNNNTSTDKNYKTKIFSGCKVNSKDSTEAEIGENSKVEYNPNSNLRISENPKIVIEEHSGAETGTAMNFSNMGNAELRTNFKSRVKTKNGCKHLINDQPRQANYGIKADLSIDKSLKLRMKLVKKEESVSSSLSLFQTHLSDHFLDPMFYAPPLYTRNNSPTILSSEEYDSTPLYGYALLTGTVMFLVVFVYALVISKLLPSTGYFFLDKIKKDDYYVLLVPMSSLFTIFFVFANWVGMKYFRHN</sequence>
<comment type="caution">
    <text evidence="3">The sequence shown here is derived from an EMBL/GenBank/DDBJ whole genome shotgun (WGS) entry which is preliminary data.</text>
</comment>
<dbReference type="OrthoDB" id="2157498at2759"/>
<feature type="transmembrane region" description="Helical" evidence="2">
    <location>
        <begin position="192"/>
        <end position="213"/>
    </location>
</feature>
<keyword evidence="2" id="KW-0812">Transmembrane</keyword>
<dbReference type="STRING" id="133385.A0A2T9YBZ0"/>
<dbReference type="PANTHER" id="PTHR36485">
    <property type="entry name" value="OS01G0939000 PROTEIN"/>
    <property type="match status" value="1"/>
</dbReference>
<dbReference type="PANTHER" id="PTHR36485:SF1">
    <property type="entry name" value="TRANSMEMBRANE PROTEIN"/>
    <property type="match status" value="1"/>
</dbReference>
<dbReference type="Proteomes" id="UP000245383">
    <property type="component" value="Unassembled WGS sequence"/>
</dbReference>
<name>A0A2T9YBZ0_9FUNG</name>
<dbReference type="EMBL" id="MBFR01000294">
    <property type="protein sequence ID" value="PVU89862.1"/>
    <property type="molecule type" value="Genomic_DNA"/>
</dbReference>
<feature type="transmembrane region" description="Helical" evidence="2">
    <location>
        <begin position="234"/>
        <end position="255"/>
    </location>
</feature>
<gene>
    <name evidence="3" type="ORF">BB561_005144</name>
</gene>
<reference evidence="3 4" key="1">
    <citation type="journal article" date="2018" name="MBio">
        <title>Comparative Genomics Reveals the Core Gene Toolbox for the Fungus-Insect Symbiosis.</title>
        <authorList>
            <person name="Wang Y."/>
            <person name="Stata M."/>
            <person name="Wang W."/>
            <person name="Stajich J.E."/>
            <person name="White M.M."/>
            <person name="Moncalvo J.M."/>
        </authorList>
    </citation>
    <scope>NUCLEOTIDE SEQUENCE [LARGE SCALE GENOMIC DNA]</scope>
    <source>
        <strain evidence="3 4">SWE-8-4</strain>
    </source>
</reference>
<organism evidence="3 4">
    <name type="scientific">Smittium simulii</name>
    <dbReference type="NCBI Taxonomy" id="133385"/>
    <lineage>
        <taxon>Eukaryota</taxon>
        <taxon>Fungi</taxon>
        <taxon>Fungi incertae sedis</taxon>
        <taxon>Zoopagomycota</taxon>
        <taxon>Kickxellomycotina</taxon>
        <taxon>Harpellomycetes</taxon>
        <taxon>Harpellales</taxon>
        <taxon>Legeriomycetaceae</taxon>
        <taxon>Smittium</taxon>
    </lineage>
</organism>
<keyword evidence="2" id="KW-0472">Membrane</keyword>
<evidence type="ECO:0000313" key="3">
    <source>
        <dbReference type="EMBL" id="PVU89862.1"/>
    </source>
</evidence>
<evidence type="ECO:0000256" key="1">
    <source>
        <dbReference type="SAM" id="MobiDB-lite"/>
    </source>
</evidence>
<keyword evidence="4" id="KW-1185">Reference proteome</keyword>
<dbReference type="AlphaFoldDB" id="A0A2T9YBZ0"/>
<accession>A0A2T9YBZ0</accession>
<proteinExistence type="predicted"/>
<dbReference type="Pfam" id="PF15159">
    <property type="entry name" value="PIG-Y"/>
    <property type="match status" value="1"/>
</dbReference>
<feature type="region of interest" description="Disordered" evidence="1">
    <location>
        <begin position="1"/>
        <end position="24"/>
    </location>
</feature>
<evidence type="ECO:0000313" key="4">
    <source>
        <dbReference type="Proteomes" id="UP000245383"/>
    </source>
</evidence>
<keyword evidence="2" id="KW-1133">Transmembrane helix</keyword>